<dbReference type="STRING" id="1666912.Ga0058931_2072"/>
<dbReference type="InterPro" id="IPR025227">
    <property type="entry name" value="DUF4169"/>
</dbReference>
<reference evidence="2 5" key="2">
    <citation type="submission" date="2016-01" db="EMBL/GenBank/DDBJ databases">
        <authorList>
            <person name="Varghese N."/>
        </authorList>
    </citation>
    <scope>NUCLEOTIDE SEQUENCE [LARGE SCALE GENOMIC DNA]</scope>
    <source>
        <strain evidence="2 5">HL-91</strain>
    </source>
</reference>
<evidence type="ECO:0000313" key="4">
    <source>
        <dbReference type="Proteomes" id="UP000050413"/>
    </source>
</evidence>
<name>A0A0N8K8W2_9RHOB</name>
<evidence type="ECO:0000313" key="2">
    <source>
        <dbReference type="EMBL" id="CUX81947.1"/>
    </source>
</evidence>
<feature type="compositionally biased region" description="Basic and acidic residues" evidence="1">
    <location>
        <begin position="14"/>
        <end position="23"/>
    </location>
</feature>
<dbReference type="EMBL" id="LJSG01000002">
    <property type="protein sequence ID" value="KPP95649.1"/>
    <property type="molecule type" value="Genomic_DNA"/>
</dbReference>
<feature type="region of interest" description="Disordered" evidence="1">
    <location>
        <begin position="1"/>
        <end position="62"/>
    </location>
</feature>
<evidence type="ECO:0000256" key="1">
    <source>
        <dbReference type="SAM" id="MobiDB-lite"/>
    </source>
</evidence>
<accession>A0A0N8K8W2</accession>
<reference evidence="3 4" key="1">
    <citation type="submission" date="2015-09" db="EMBL/GenBank/DDBJ databases">
        <title>Identification and resolution of microdiversity through metagenomic sequencing of parallel consortia.</title>
        <authorList>
            <person name="Nelson W.C."/>
            <person name="Romine M.F."/>
            <person name="Lindemann S.R."/>
        </authorList>
    </citation>
    <scope>NUCLEOTIDE SEQUENCE [LARGE SCALE GENOMIC DNA]</scope>
    <source>
        <strain evidence="3">HL-91</strain>
    </source>
</reference>
<gene>
    <name evidence="2" type="ORF">Ga0058931_2072</name>
    <name evidence="3" type="ORF">HLUCCA05_03015</name>
</gene>
<protein>
    <recommendedName>
        <fullName evidence="6">DUF4169 family protein</fullName>
    </recommendedName>
</protein>
<proteinExistence type="predicted"/>
<dbReference type="OrthoDB" id="7192657at2"/>
<evidence type="ECO:0000313" key="3">
    <source>
        <dbReference type="EMBL" id="KPP95649.1"/>
    </source>
</evidence>
<dbReference type="RefSeq" id="WP_072246264.1">
    <property type="nucleotide sequence ID" value="NZ_FBYC01000004.1"/>
</dbReference>
<evidence type="ECO:0008006" key="6">
    <source>
        <dbReference type="Google" id="ProtNLM"/>
    </source>
</evidence>
<keyword evidence="5" id="KW-1185">Reference proteome</keyword>
<comment type="caution">
    <text evidence="3">The sequence shown here is derived from an EMBL/GenBank/DDBJ whole genome shotgun (WGS) entry which is preliminary data.</text>
</comment>
<organism evidence="3 4">
    <name type="scientific">Roseibaca calidilacus</name>
    <dbReference type="NCBI Taxonomy" id="1666912"/>
    <lineage>
        <taxon>Bacteria</taxon>
        <taxon>Pseudomonadati</taxon>
        <taxon>Pseudomonadota</taxon>
        <taxon>Alphaproteobacteria</taxon>
        <taxon>Rhodobacterales</taxon>
        <taxon>Paracoccaceae</taxon>
        <taxon>Roseinatronobacter</taxon>
    </lineage>
</organism>
<dbReference type="EMBL" id="FBYC01000004">
    <property type="protein sequence ID" value="CUX81947.1"/>
    <property type="molecule type" value="Genomic_DNA"/>
</dbReference>
<evidence type="ECO:0000313" key="5">
    <source>
        <dbReference type="Proteomes" id="UP000182045"/>
    </source>
</evidence>
<dbReference type="Proteomes" id="UP000182045">
    <property type="component" value="Unassembled WGS sequence"/>
</dbReference>
<feature type="compositionally biased region" description="Basic and acidic residues" evidence="1">
    <location>
        <begin position="33"/>
        <end position="62"/>
    </location>
</feature>
<dbReference type="AlphaFoldDB" id="A0A0N8K8W2"/>
<dbReference type="Proteomes" id="UP000050413">
    <property type="component" value="Unassembled WGS sequence"/>
</dbReference>
<dbReference type="Pfam" id="PF13770">
    <property type="entry name" value="DUF4169"/>
    <property type="match status" value="1"/>
</dbReference>
<sequence>MSKIVNLRTIRKQAARDAKRRAGDANAARHGRSRAERQADQTQADKARAHLDAHKLTPDQTP</sequence>